<dbReference type="OrthoDB" id="4132249at2759"/>
<organism evidence="5 6">
    <name type="scientific">Dactylonectria macrodidyma</name>
    <dbReference type="NCBI Taxonomy" id="307937"/>
    <lineage>
        <taxon>Eukaryota</taxon>
        <taxon>Fungi</taxon>
        <taxon>Dikarya</taxon>
        <taxon>Ascomycota</taxon>
        <taxon>Pezizomycotina</taxon>
        <taxon>Sordariomycetes</taxon>
        <taxon>Hypocreomycetidae</taxon>
        <taxon>Hypocreales</taxon>
        <taxon>Nectriaceae</taxon>
        <taxon>Dactylonectria</taxon>
    </lineage>
</organism>
<dbReference type="Proteomes" id="UP000738349">
    <property type="component" value="Unassembled WGS sequence"/>
</dbReference>
<evidence type="ECO:0000313" key="6">
    <source>
        <dbReference type="Proteomes" id="UP000738349"/>
    </source>
</evidence>
<keyword evidence="6" id="KW-1185">Reference proteome</keyword>
<name>A0A9P9DZB3_9HYPO</name>
<keyword evidence="1" id="KW-0479">Metal-binding</keyword>
<dbReference type="InterPro" id="IPR036864">
    <property type="entry name" value="Zn2-C6_fun-type_DNA-bd_sf"/>
</dbReference>
<feature type="region of interest" description="Disordered" evidence="3">
    <location>
        <begin position="88"/>
        <end position="142"/>
    </location>
</feature>
<dbReference type="Pfam" id="PF00172">
    <property type="entry name" value="Zn_clus"/>
    <property type="match status" value="1"/>
</dbReference>
<evidence type="ECO:0000256" key="1">
    <source>
        <dbReference type="ARBA" id="ARBA00022723"/>
    </source>
</evidence>
<evidence type="ECO:0000256" key="3">
    <source>
        <dbReference type="SAM" id="MobiDB-lite"/>
    </source>
</evidence>
<reference evidence="5" key="1">
    <citation type="journal article" date="2021" name="Nat. Commun.">
        <title>Genetic determinants of endophytism in the Arabidopsis root mycobiome.</title>
        <authorList>
            <person name="Mesny F."/>
            <person name="Miyauchi S."/>
            <person name="Thiergart T."/>
            <person name="Pickel B."/>
            <person name="Atanasova L."/>
            <person name="Karlsson M."/>
            <person name="Huettel B."/>
            <person name="Barry K.W."/>
            <person name="Haridas S."/>
            <person name="Chen C."/>
            <person name="Bauer D."/>
            <person name="Andreopoulos W."/>
            <person name="Pangilinan J."/>
            <person name="LaButti K."/>
            <person name="Riley R."/>
            <person name="Lipzen A."/>
            <person name="Clum A."/>
            <person name="Drula E."/>
            <person name="Henrissat B."/>
            <person name="Kohler A."/>
            <person name="Grigoriev I.V."/>
            <person name="Martin F.M."/>
            <person name="Hacquard S."/>
        </authorList>
    </citation>
    <scope>NUCLEOTIDE SEQUENCE</scope>
    <source>
        <strain evidence="5">MPI-CAGE-AT-0147</strain>
    </source>
</reference>
<feature type="compositionally biased region" description="Low complexity" evidence="3">
    <location>
        <begin position="112"/>
        <end position="141"/>
    </location>
</feature>
<keyword evidence="2" id="KW-0539">Nucleus</keyword>
<dbReference type="PROSITE" id="PS00463">
    <property type="entry name" value="ZN2_CY6_FUNGAL_1"/>
    <property type="match status" value="1"/>
</dbReference>
<evidence type="ECO:0000313" key="5">
    <source>
        <dbReference type="EMBL" id="KAH7129150.1"/>
    </source>
</evidence>
<dbReference type="GO" id="GO:0008270">
    <property type="term" value="F:zinc ion binding"/>
    <property type="evidence" value="ECO:0007669"/>
    <property type="project" value="InterPro"/>
</dbReference>
<dbReference type="GO" id="GO:0006351">
    <property type="term" value="P:DNA-templated transcription"/>
    <property type="evidence" value="ECO:0007669"/>
    <property type="project" value="InterPro"/>
</dbReference>
<accession>A0A9P9DZB3</accession>
<evidence type="ECO:0000256" key="2">
    <source>
        <dbReference type="ARBA" id="ARBA00023242"/>
    </source>
</evidence>
<dbReference type="SUPFAM" id="SSF57701">
    <property type="entry name" value="Zn2/Cys6 DNA-binding domain"/>
    <property type="match status" value="1"/>
</dbReference>
<dbReference type="PANTHER" id="PTHR31668">
    <property type="entry name" value="GLUCOSE TRANSPORT TRANSCRIPTION REGULATOR RGT1-RELATED-RELATED"/>
    <property type="match status" value="1"/>
</dbReference>
<dbReference type="PANTHER" id="PTHR31668:SF19">
    <property type="entry name" value="ZN(2)-C6 FUNGAL-TYPE DOMAIN-CONTAINING PROTEIN-RELATED"/>
    <property type="match status" value="1"/>
</dbReference>
<dbReference type="GO" id="GO:0003677">
    <property type="term" value="F:DNA binding"/>
    <property type="evidence" value="ECO:0007669"/>
    <property type="project" value="InterPro"/>
</dbReference>
<dbReference type="CDD" id="cd00067">
    <property type="entry name" value="GAL4"/>
    <property type="match status" value="1"/>
</dbReference>
<dbReference type="InterPro" id="IPR007219">
    <property type="entry name" value="XnlR_reg_dom"/>
</dbReference>
<dbReference type="InterPro" id="IPR050797">
    <property type="entry name" value="Carb_Metab_Trans_Reg"/>
</dbReference>
<dbReference type="Pfam" id="PF04082">
    <property type="entry name" value="Fungal_trans"/>
    <property type="match status" value="1"/>
</dbReference>
<dbReference type="Gene3D" id="4.10.240.10">
    <property type="entry name" value="Zn(2)-C6 fungal-type DNA-binding domain"/>
    <property type="match status" value="1"/>
</dbReference>
<dbReference type="SMART" id="SM00906">
    <property type="entry name" value="Fungal_trans"/>
    <property type="match status" value="1"/>
</dbReference>
<protein>
    <submittedName>
        <fullName evidence="5">Fungal-specific transcription factor domain-containing protein</fullName>
    </submittedName>
</protein>
<comment type="caution">
    <text evidence="5">The sequence shown here is derived from an EMBL/GenBank/DDBJ whole genome shotgun (WGS) entry which is preliminary data.</text>
</comment>
<dbReference type="EMBL" id="JAGMUV010000018">
    <property type="protein sequence ID" value="KAH7129150.1"/>
    <property type="molecule type" value="Genomic_DNA"/>
</dbReference>
<gene>
    <name evidence="5" type="ORF">EDB81DRAFT_139240</name>
</gene>
<sequence>MPVQHQPQPQPQPQQACDNCRCRKIKCDRGSPCNHCVATSLPCQYLHVIRRKGARRGIGRRLAQLKRGQTELDGNYFETLTLDLSEPVWRERERQRPQTPQSRSNGVPVRLAVSPPTASSAISTSTALTTTTPAPTEPDSTINPAISLITPISLPDTALLPDPAIQNRQLCASLVAHIHVFLKHLFPIMPVIHSDEILADAAQLDKLSPTRYALVLAICAATRIQLKLDNDENSSITGPGADIPKEPSLTGEMLLEIAENSLRQISVINDFTLDSTLASFFIFAAYGNLNNPRSAWFYLSQSISLAHALNLTREAGYVDLAEKERETRRRVFWLLFVTERTFALQHRRPVMLRSRVPKPRAVDSECPVVMHDFLNHIRLFDLLPCALYDWDPQGDDYQSDDVSLANKINTRLCAIQADTSFIESQRFDTLITQQWLRVSMWRLAFGTKPSFAYSREIHLPLGLPIDAGKMVMGGLYSAGQLSMDCHGIGMEQKLFDIGVGLADTAQLHGQSFSALEIGPRDLLSTVIKFLSRIRGCESYLLPKLLQHSEHILSLSDPTAHIDAQWSLTQQDANLPDWRLVEDFSALTDDMTDKLSWELLDDVACTESTDPYVPSFCEELGNEGE</sequence>
<dbReference type="CDD" id="cd12148">
    <property type="entry name" value="fungal_TF_MHR"/>
    <property type="match status" value="1"/>
</dbReference>
<proteinExistence type="predicted"/>
<feature type="domain" description="Zn(2)-C6 fungal-type" evidence="4">
    <location>
        <begin position="16"/>
        <end position="45"/>
    </location>
</feature>
<dbReference type="PROSITE" id="PS50048">
    <property type="entry name" value="ZN2_CY6_FUNGAL_2"/>
    <property type="match status" value="1"/>
</dbReference>
<evidence type="ECO:0000259" key="4">
    <source>
        <dbReference type="PROSITE" id="PS50048"/>
    </source>
</evidence>
<dbReference type="AlphaFoldDB" id="A0A9P9DZB3"/>
<dbReference type="GO" id="GO:0000981">
    <property type="term" value="F:DNA-binding transcription factor activity, RNA polymerase II-specific"/>
    <property type="evidence" value="ECO:0007669"/>
    <property type="project" value="InterPro"/>
</dbReference>
<dbReference type="InterPro" id="IPR001138">
    <property type="entry name" value="Zn2Cys6_DnaBD"/>
</dbReference>
<dbReference type="SMART" id="SM00066">
    <property type="entry name" value="GAL4"/>
    <property type="match status" value="1"/>
</dbReference>